<dbReference type="OrthoDB" id="1452530at2"/>
<reference evidence="2 3" key="1">
    <citation type="submission" date="2017-07" db="EMBL/GenBank/DDBJ databases">
        <title>Flavobacterium cyanobacteriorum sp. nov., isolated from cyanobacterial aggregates in a eutrophic lake.</title>
        <authorList>
            <person name="Cai H."/>
        </authorList>
    </citation>
    <scope>NUCLEOTIDE SEQUENCE [LARGE SCALE GENOMIC DNA]</scope>
    <source>
        <strain evidence="2 3">TH021</strain>
    </source>
</reference>
<dbReference type="RefSeq" id="WP_094416289.1">
    <property type="nucleotide sequence ID" value="NZ_NOXV01000299.1"/>
</dbReference>
<protein>
    <submittedName>
        <fullName evidence="2">Uncharacterized protein</fullName>
    </submittedName>
</protein>
<proteinExistence type="predicted"/>
<gene>
    <name evidence="2" type="ORF">CHU92_13100</name>
</gene>
<feature type="transmembrane region" description="Helical" evidence="1">
    <location>
        <begin position="292"/>
        <end position="312"/>
    </location>
</feature>
<keyword evidence="3" id="KW-1185">Reference proteome</keyword>
<dbReference type="EMBL" id="NOXV01000299">
    <property type="protein sequence ID" value="OYQ33323.1"/>
    <property type="molecule type" value="Genomic_DNA"/>
</dbReference>
<comment type="caution">
    <text evidence="2">The sequence shown here is derived from an EMBL/GenBank/DDBJ whole genome shotgun (WGS) entry which is preliminary data.</text>
</comment>
<name>A0A255YVT1_9FLAO</name>
<sequence length="317" mass="35967">MAQQPNNADKEIDLLQVKEKLKGSFSKMSDNIFKALFFIRRNLAVILLIIAAGAVIGYFVDKKVKIYNHQIIVMPNFGSVDYLYSKVELLNSKIKENDTAFIKSLGISEPKKLLSIKISPINSVYDFVHQRETNFELIKLMAEDGSISKVVEDNVTSKNYPTHRVLMSTKDKTDYKKLVSPIVTFFNDNAYYDIIQKEQLKSLDVKLRANDSIIKQIDGILNSFSSGRANVGGSLVYNENTELSEIIKRKDELISEKAILQISRINFQKVVKDTSTSLNVLDRDGVSGKAKFVFPIAFLLLYCLFVLFIKAFKQHSN</sequence>
<keyword evidence="1" id="KW-0812">Transmembrane</keyword>
<evidence type="ECO:0000256" key="1">
    <source>
        <dbReference type="SAM" id="Phobius"/>
    </source>
</evidence>
<organism evidence="2 3">
    <name type="scientific">Flavobacterium cyanobacteriorum</name>
    <dbReference type="NCBI Taxonomy" id="2022802"/>
    <lineage>
        <taxon>Bacteria</taxon>
        <taxon>Pseudomonadati</taxon>
        <taxon>Bacteroidota</taxon>
        <taxon>Flavobacteriia</taxon>
        <taxon>Flavobacteriales</taxon>
        <taxon>Flavobacteriaceae</taxon>
        <taxon>Flavobacterium</taxon>
    </lineage>
</organism>
<keyword evidence="1" id="KW-0472">Membrane</keyword>
<evidence type="ECO:0000313" key="3">
    <source>
        <dbReference type="Proteomes" id="UP000216605"/>
    </source>
</evidence>
<dbReference type="AlphaFoldDB" id="A0A255YVT1"/>
<evidence type="ECO:0000313" key="2">
    <source>
        <dbReference type="EMBL" id="OYQ33323.1"/>
    </source>
</evidence>
<keyword evidence="1" id="KW-1133">Transmembrane helix</keyword>
<dbReference type="Proteomes" id="UP000216605">
    <property type="component" value="Unassembled WGS sequence"/>
</dbReference>
<accession>A0A255YVT1</accession>
<feature type="transmembrane region" description="Helical" evidence="1">
    <location>
        <begin position="43"/>
        <end position="60"/>
    </location>
</feature>